<comment type="caution">
    <text evidence="1">The sequence shown here is derived from an EMBL/GenBank/DDBJ whole genome shotgun (WGS) entry which is preliminary data.</text>
</comment>
<proteinExistence type="predicted"/>
<organism evidence="1 2">
    <name type="scientific">Aliiroseovarius crassostreae</name>
    <dbReference type="NCBI Taxonomy" id="154981"/>
    <lineage>
        <taxon>Bacteria</taxon>
        <taxon>Pseudomonadati</taxon>
        <taxon>Pseudomonadota</taxon>
        <taxon>Alphaproteobacteria</taxon>
        <taxon>Rhodobacterales</taxon>
        <taxon>Paracoccaceae</taxon>
        <taxon>Aliiroseovarius</taxon>
    </lineage>
</organism>
<dbReference type="Proteomes" id="UP000050471">
    <property type="component" value="Unassembled WGS sequence"/>
</dbReference>
<dbReference type="OrthoDB" id="9793571at2"/>
<keyword evidence="2" id="KW-1185">Reference proteome</keyword>
<dbReference type="STRING" id="154981.AKJ29_14835"/>
<evidence type="ECO:0000313" key="2">
    <source>
        <dbReference type="Proteomes" id="UP000050471"/>
    </source>
</evidence>
<gene>
    <name evidence="1" type="ORF">AKJ29_14835</name>
</gene>
<protein>
    <submittedName>
        <fullName evidence="1">Uncharacterized protein</fullName>
    </submittedName>
</protein>
<dbReference type="EMBL" id="LKBA01000004">
    <property type="protein sequence ID" value="KPN63946.1"/>
    <property type="molecule type" value="Genomic_DNA"/>
</dbReference>
<sequence length="99" mass="10812">MKLPILPPTDPWWDAWLSTAGLAGQTKPSIPIGKFRSQVVEGQTVISGKGVVLLTPAFSPAPCAVARWCNPLICNQIFRKWIEHMLAGLQKCERCSPVG</sequence>
<name>A0A0P7IWN9_9RHOB</name>
<reference evidence="1 2" key="1">
    <citation type="submission" date="2015-09" db="EMBL/GenBank/DDBJ databases">
        <title>Draft genome sequence of Aliiroseovarius crassostreae CV919-312TSm, the causative agent of Roseovarius Oyster Disease (formerly Juvenile Oyster Disease).</title>
        <authorList>
            <person name="Kessner L."/>
            <person name="Spinard E."/>
            <person name="Nelson D."/>
        </authorList>
    </citation>
    <scope>NUCLEOTIDE SEQUENCE [LARGE SCALE GENOMIC DNA]</scope>
    <source>
        <strain evidence="1 2">CV919-312</strain>
    </source>
</reference>
<dbReference type="AlphaFoldDB" id="A0A0P7IWN9"/>
<dbReference type="RefSeq" id="WP_055187714.1">
    <property type="nucleotide sequence ID" value="NZ_LKBA01000004.1"/>
</dbReference>
<accession>A0A0P7IWN9</accession>
<evidence type="ECO:0000313" key="1">
    <source>
        <dbReference type="EMBL" id="KPN63946.1"/>
    </source>
</evidence>